<dbReference type="AlphaFoldDB" id="A0AAV7UG60"/>
<sequence>MRGAIAKHSGDKEDGWNNESEKQDKLKFTEADTKQASAGMYLDIRNEDKWRTYDGGVGDGMGPAGIGLGEIAYVDELILDYDGESEELEEGEVSECVMANTNRVLGNGQER</sequence>
<feature type="compositionally biased region" description="Basic and acidic residues" evidence="1">
    <location>
        <begin position="8"/>
        <end position="27"/>
    </location>
</feature>
<dbReference type="Proteomes" id="UP001066276">
    <property type="component" value="Chromosome 3_1"/>
</dbReference>
<name>A0AAV7UG60_PLEWA</name>
<reference evidence="2" key="1">
    <citation type="journal article" date="2022" name="bioRxiv">
        <title>Sequencing and chromosome-scale assembly of the giantPleurodeles waltlgenome.</title>
        <authorList>
            <person name="Brown T."/>
            <person name="Elewa A."/>
            <person name="Iarovenko S."/>
            <person name="Subramanian E."/>
            <person name="Araus A.J."/>
            <person name="Petzold A."/>
            <person name="Susuki M."/>
            <person name="Suzuki K.-i.T."/>
            <person name="Hayashi T."/>
            <person name="Toyoda A."/>
            <person name="Oliveira C."/>
            <person name="Osipova E."/>
            <person name="Leigh N.D."/>
            <person name="Simon A."/>
            <person name="Yun M.H."/>
        </authorList>
    </citation>
    <scope>NUCLEOTIDE SEQUENCE</scope>
    <source>
        <strain evidence="2">20211129_DDA</strain>
        <tissue evidence="2">Liver</tissue>
    </source>
</reference>
<keyword evidence="3" id="KW-1185">Reference proteome</keyword>
<dbReference type="EMBL" id="JANPWB010000005">
    <property type="protein sequence ID" value="KAJ1188047.1"/>
    <property type="molecule type" value="Genomic_DNA"/>
</dbReference>
<proteinExistence type="predicted"/>
<evidence type="ECO:0000313" key="2">
    <source>
        <dbReference type="EMBL" id="KAJ1188047.1"/>
    </source>
</evidence>
<comment type="caution">
    <text evidence="2">The sequence shown here is derived from an EMBL/GenBank/DDBJ whole genome shotgun (WGS) entry which is preliminary data.</text>
</comment>
<feature type="region of interest" description="Disordered" evidence="1">
    <location>
        <begin position="1"/>
        <end position="27"/>
    </location>
</feature>
<evidence type="ECO:0000256" key="1">
    <source>
        <dbReference type="SAM" id="MobiDB-lite"/>
    </source>
</evidence>
<accession>A0AAV7UG60</accession>
<evidence type="ECO:0000313" key="3">
    <source>
        <dbReference type="Proteomes" id="UP001066276"/>
    </source>
</evidence>
<protein>
    <submittedName>
        <fullName evidence="2">Uncharacterized protein</fullName>
    </submittedName>
</protein>
<gene>
    <name evidence="2" type="ORF">NDU88_004812</name>
</gene>
<organism evidence="2 3">
    <name type="scientific">Pleurodeles waltl</name>
    <name type="common">Iberian ribbed newt</name>
    <dbReference type="NCBI Taxonomy" id="8319"/>
    <lineage>
        <taxon>Eukaryota</taxon>
        <taxon>Metazoa</taxon>
        <taxon>Chordata</taxon>
        <taxon>Craniata</taxon>
        <taxon>Vertebrata</taxon>
        <taxon>Euteleostomi</taxon>
        <taxon>Amphibia</taxon>
        <taxon>Batrachia</taxon>
        <taxon>Caudata</taxon>
        <taxon>Salamandroidea</taxon>
        <taxon>Salamandridae</taxon>
        <taxon>Pleurodelinae</taxon>
        <taxon>Pleurodeles</taxon>
    </lineage>
</organism>